<name>A0ACB8RMK4_9AGAM</name>
<organism evidence="1 2">
    <name type="scientific">Auriscalpium vulgare</name>
    <dbReference type="NCBI Taxonomy" id="40419"/>
    <lineage>
        <taxon>Eukaryota</taxon>
        <taxon>Fungi</taxon>
        <taxon>Dikarya</taxon>
        <taxon>Basidiomycota</taxon>
        <taxon>Agaricomycotina</taxon>
        <taxon>Agaricomycetes</taxon>
        <taxon>Russulales</taxon>
        <taxon>Auriscalpiaceae</taxon>
        <taxon>Auriscalpium</taxon>
    </lineage>
</organism>
<reference evidence="1" key="2">
    <citation type="journal article" date="2022" name="New Phytol.">
        <title>Evolutionary transition to the ectomycorrhizal habit in the genomes of a hyperdiverse lineage of mushroom-forming fungi.</title>
        <authorList>
            <person name="Looney B."/>
            <person name="Miyauchi S."/>
            <person name="Morin E."/>
            <person name="Drula E."/>
            <person name="Courty P.E."/>
            <person name="Kohler A."/>
            <person name="Kuo A."/>
            <person name="LaButti K."/>
            <person name="Pangilinan J."/>
            <person name="Lipzen A."/>
            <person name="Riley R."/>
            <person name="Andreopoulos W."/>
            <person name="He G."/>
            <person name="Johnson J."/>
            <person name="Nolan M."/>
            <person name="Tritt A."/>
            <person name="Barry K.W."/>
            <person name="Grigoriev I.V."/>
            <person name="Nagy L.G."/>
            <person name="Hibbett D."/>
            <person name="Henrissat B."/>
            <person name="Matheny P.B."/>
            <person name="Labbe J."/>
            <person name="Martin F.M."/>
        </authorList>
    </citation>
    <scope>NUCLEOTIDE SEQUENCE</scope>
    <source>
        <strain evidence="1">FP105234-sp</strain>
    </source>
</reference>
<dbReference type="EMBL" id="MU275950">
    <property type="protein sequence ID" value="KAI0045474.1"/>
    <property type="molecule type" value="Genomic_DNA"/>
</dbReference>
<reference evidence="1" key="1">
    <citation type="submission" date="2021-02" db="EMBL/GenBank/DDBJ databases">
        <authorList>
            <consortium name="DOE Joint Genome Institute"/>
            <person name="Ahrendt S."/>
            <person name="Looney B.P."/>
            <person name="Miyauchi S."/>
            <person name="Morin E."/>
            <person name="Drula E."/>
            <person name="Courty P.E."/>
            <person name="Chicoki N."/>
            <person name="Fauchery L."/>
            <person name="Kohler A."/>
            <person name="Kuo A."/>
            <person name="Labutti K."/>
            <person name="Pangilinan J."/>
            <person name="Lipzen A."/>
            <person name="Riley R."/>
            <person name="Andreopoulos W."/>
            <person name="He G."/>
            <person name="Johnson J."/>
            <person name="Barry K.W."/>
            <person name="Grigoriev I.V."/>
            <person name="Nagy L."/>
            <person name="Hibbett D."/>
            <person name="Henrissat B."/>
            <person name="Matheny P.B."/>
            <person name="Labbe J."/>
            <person name="Martin F."/>
        </authorList>
    </citation>
    <scope>NUCLEOTIDE SEQUENCE</scope>
    <source>
        <strain evidence="1">FP105234-sp</strain>
    </source>
</reference>
<feature type="non-terminal residue" evidence="1">
    <location>
        <position position="1"/>
    </location>
</feature>
<evidence type="ECO:0000313" key="2">
    <source>
        <dbReference type="Proteomes" id="UP000814033"/>
    </source>
</evidence>
<accession>A0ACB8RMK4</accession>
<protein>
    <submittedName>
        <fullName evidence="1">Uncharacterized protein</fullName>
    </submittedName>
</protein>
<gene>
    <name evidence="1" type="ORF">FA95DRAFT_1473414</name>
</gene>
<comment type="caution">
    <text evidence="1">The sequence shown here is derived from an EMBL/GenBank/DDBJ whole genome shotgun (WGS) entry which is preliminary data.</text>
</comment>
<evidence type="ECO:0000313" key="1">
    <source>
        <dbReference type="EMBL" id="KAI0045474.1"/>
    </source>
</evidence>
<feature type="non-terminal residue" evidence="1">
    <location>
        <position position="920"/>
    </location>
</feature>
<sequence length="920" mass="104485">LDELIRMEGLGDDESLPVCSRCTVKDGDVRCTSCMTGERFCCDCIVLEHAWLPFHRLERWNGHYHEKLTLCAAGLRIQLGHGGQNCPHPLVKPTPMTVIDISGIHEVQIDFCECGIIGAAHHFIQLLRASLWPATIERPQTAITLRTLKTFHALNLQSKLNAYDFWCSLVRLTDGIGTRPPKYRYREFIRAARFFRNIRALKRAARGHDPAGIEATAPGALVVQCPQCPQPGMNMPDGWEDAPESERWKHAMFLAMDANFKMKLKNRGLVDTELSPGWSYFVEQKEYGAHCAKYQHEPEIKYCDSNHAAVDKANLPAQRRFSINGVGAVVCSRHVFYLRHSVGDLRFGERYASMDYMLFSALSLSAPAIKTLYVSYDIACSFSKNFKTRMLRYPTNFHIDPEALRLKWGVPKFHLIAHGPKCQYEFSLNNTDGVGRTHGEGVEGGWAELNPFALSTREMTGPARQENLDDACGGINWRKTITIPSLVRKSLKVAVEAQRRQRVAFTEACENIPQETQDEWIAMMRAYEDDKTAPNPYEEPVVAMSLVDVRLELAEEEAREAALGQLSPHETTASMFLTIGFELEEQQYVVSLLLYQNQFLSASQATEKVALREKQAVLRHRIASWRPIQQLYIPCINQLLSNSQDADADASASSSVPSTSGHPENETLYLPSQLPVELRRTGCVAGLADKEYRLRLAQAEDSLYEVRRSLRIRHTHVHFKRIHITGPGQKANTRARTFIARLMEKVARHAQRYRAAYSALLQLDPDGDWKHKLRELRDSDLRGPRQEPNQLGKGHFEATWIWRNLRPDIRDAPGADEDATEAEITDSVRVDWVNAKARVDRWEEEIVLLQVEMERAVRFMSARADSWRALLDSRPAVRPDIAAGLNAYARRQAAQFEEIGNSFIAHWKPLLEALELPDLW</sequence>
<dbReference type="Proteomes" id="UP000814033">
    <property type="component" value="Unassembled WGS sequence"/>
</dbReference>
<keyword evidence="2" id="KW-1185">Reference proteome</keyword>
<proteinExistence type="predicted"/>